<evidence type="ECO:0000256" key="5">
    <source>
        <dbReference type="SAM" id="Phobius"/>
    </source>
</evidence>
<dbReference type="InterPro" id="IPR009003">
    <property type="entry name" value="Peptidase_S1_PA"/>
</dbReference>
<organism evidence="7 8">
    <name type="scientific">Melghirimyces algeriensis</name>
    <dbReference type="NCBI Taxonomy" id="910412"/>
    <lineage>
        <taxon>Bacteria</taxon>
        <taxon>Bacillati</taxon>
        <taxon>Bacillota</taxon>
        <taxon>Bacilli</taxon>
        <taxon>Bacillales</taxon>
        <taxon>Thermoactinomycetaceae</taxon>
        <taxon>Melghirimyces</taxon>
    </lineage>
</organism>
<dbReference type="AlphaFoldDB" id="A0A521D9U7"/>
<name>A0A521D9U7_9BACL</name>
<comment type="similarity">
    <text evidence="1">Belongs to the peptidase S1C family.</text>
</comment>
<evidence type="ECO:0000256" key="2">
    <source>
        <dbReference type="ARBA" id="ARBA00022670"/>
    </source>
</evidence>
<keyword evidence="5" id="KW-0472">Membrane</keyword>
<dbReference type="GO" id="GO:0006508">
    <property type="term" value="P:proteolysis"/>
    <property type="evidence" value="ECO:0007669"/>
    <property type="project" value="UniProtKB-KW"/>
</dbReference>
<keyword evidence="5" id="KW-0812">Transmembrane</keyword>
<dbReference type="SUPFAM" id="SSF50494">
    <property type="entry name" value="Trypsin-like serine proteases"/>
    <property type="match status" value="1"/>
</dbReference>
<dbReference type="Proteomes" id="UP000315636">
    <property type="component" value="Unassembled WGS sequence"/>
</dbReference>
<dbReference type="Pfam" id="PF13180">
    <property type="entry name" value="PDZ_2"/>
    <property type="match status" value="1"/>
</dbReference>
<evidence type="ECO:0000256" key="1">
    <source>
        <dbReference type="ARBA" id="ARBA00010541"/>
    </source>
</evidence>
<dbReference type="PRINTS" id="PR00834">
    <property type="entry name" value="PROTEASES2C"/>
</dbReference>
<feature type="transmembrane region" description="Helical" evidence="5">
    <location>
        <begin position="12"/>
        <end position="39"/>
    </location>
</feature>
<dbReference type="Gene3D" id="2.30.42.10">
    <property type="match status" value="1"/>
</dbReference>
<dbReference type="PANTHER" id="PTHR43343">
    <property type="entry name" value="PEPTIDASE S12"/>
    <property type="match status" value="1"/>
</dbReference>
<dbReference type="Pfam" id="PF13365">
    <property type="entry name" value="Trypsin_2"/>
    <property type="match status" value="1"/>
</dbReference>
<dbReference type="Gene3D" id="2.40.10.10">
    <property type="entry name" value="Trypsin-like serine proteases"/>
    <property type="match status" value="2"/>
</dbReference>
<keyword evidence="2 7" id="KW-0645">Protease</keyword>
<evidence type="ECO:0000313" key="8">
    <source>
        <dbReference type="Proteomes" id="UP000315636"/>
    </source>
</evidence>
<keyword evidence="8" id="KW-1185">Reference proteome</keyword>
<dbReference type="InterPro" id="IPR051201">
    <property type="entry name" value="Chloro_Bact_Ser_Proteases"/>
</dbReference>
<dbReference type="RefSeq" id="WP_246064907.1">
    <property type="nucleotide sequence ID" value="NZ_FXTI01000005.1"/>
</dbReference>
<evidence type="ECO:0000313" key="7">
    <source>
        <dbReference type="EMBL" id="SMO68405.1"/>
    </source>
</evidence>
<keyword evidence="3" id="KW-0378">Hydrolase</keyword>
<keyword evidence="5" id="KW-1133">Transmembrane helix</keyword>
<dbReference type="InterPro" id="IPR001940">
    <property type="entry name" value="Peptidase_S1C"/>
</dbReference>
<dbReference type="InterPro" id="IPR036034">
    <property type="entry name" value="PDZ_sf"/>
</dbReference>
<reference evidence="7 8" key="1">
    <citation type="submission" date="2017-05" db="EMBL/GenBank/DDBJ databases">
        <authorList>
            <person name="Varghese N."/>
            <person name="Submissions S."/>
        </authorList>
    </citation>
    <scope>NUCLEOTIDE SEQUENCE [LARGE SCALE GENOMIC DNA]</scope>
    <source>
        <strain evidence="7 8">DSM 45474</strain>
    </source>
</reference>
<dbReference type="PANTHER" id="PTHR43343:SF3">
    <property type="entry name" value="PROTEASE DO-LIKE 8, CHLOROPLASTIC"/>
    <property type="match status" value="1"/>
</dbReference>
<evidence type="ECO:0000259" key="6">
    <source>
        <dbReference type="Pfam" id="PF13180"/>
    </source>
</evidence>
<dbReference type="GO" id="GO:0004252">
    <property type="term" value="F:serine-type endopeptidase activity"/>
    <property type="evidence" value="ECO:0007669"/>
    <property type="project" value="InterPro"/>
</dbReference>
<dbReference type="EMBL" id="FXTI01000005">
    <property type="protein sequence ID" value="SMO68405.1"/>
    <property type="molecule type" value="Genomic_DNA"/>
</dbReference>
<proteinExistence type="inferred from homology"/>
<protein>
    <submittedName>
        <fullName evidence="7">Serine protease Do</fullName>
    </submittedName>
</protein>
<sequence>MGYYDRSDSVRRGIIIFLTAVFSAVIGGLLVLTLSPALVKVGLLPQQYFAGGTNDQKESNETVNVDVNNDITQAVKKARPAVVGVVNLQKSGDPFSQEPVESGTGSGVIFQKKGGKALVVTNHHVIEGANQIGVVIPDKNGGKSVEAKLLGSDPPTDLAVLEIPSKYVKRVATFGNSDKIKAGEPAIAIGNPLGLEFSQSVTAGVISSPHRQIQIAENLEMDVIQTDAAINPGNSGGALVNATGQLIGINSLKIAKQGVEGLGFAIPVNDAKPIINDLIRYGEVRRPFLGVEGLKDVESVHPRVRSDELGLPDAIDEGVIILGTITGSGADKGGLSRLDVIVQLDGKKIRNGSQLRSYLWKNKKVGDEMKVTFYRDGEKKTTTVTLTETPSS</sequence>
<dbReference type="SUPFAM" id="SSF50156">
    <property type="entry name" value="PDZ domain-like"/>
    <property type="match status" value="1"/>
</dbReference>
<keyword evidence="4" id="KW-0720">Serine protease</keyword>
<gene>
    <name evidence="7" type="ORF">SAMN06264849_105232</name>
</gene>
<feature type="domain" description="PDZ" evidence="6">
    <location>
        <begin position="316"/>
        <end position="386"/>
    </location>
</feature>
<evidence type="ECO:0000256" key="4">
    <source>
        <dbReference type="ARBA" id="ARBA00022825"/>
    </source>
</evidence>
<accession>A0A521D9U7</accession>
<evidence type="ECO:0000256" key="3">
    <source>
        <dbReference type="ARBA" id="ARBA00022801"/>
    </source>
</evidence>
<dbReference type="InterPro" id="IPR043504">
    <property type="entry name" value="Peptidase_S1_PA_chymotrypsin"/>
</dbReference>
<dbReference type="InterPro" id="IPR001478">
    <property type="entry name" value="PDZ"/>
</dbReference>